<evidence type="ECO:0000256" key="3">
    <source>
        <dbReference type="ARBA" id="ARBA00012954"/>
    </source>
</evidence>
<keyword evidence="5 7" id="KW-0520">NAD</keyword>
<feature type="domain" description="UDP-glucose/GDP-mannose dehydrogenase C-terminal" evidence="12">
    <location>
        <begin position="338"/>
        <end position="440"/>
    </location>
</feature>
<keyword evidence="4 7" id="KW-0560">Oxidoreductase</keyword>
<dbReference type="Pfam" id="PF03721">
    <property type="entry name" value="UDPG_MGDP_dh_N"/>
    <property type="match status" value="1"/>
</dbReference>
<comment type="pathway">
    <text evidence="1">Nucleotide-sugar biosynthesis; UDP-alpha-D-glucuronate biosynthesis; UDP-alpha-D-glucuronate from UDP-alpha-D-glucose: step 1/1.</text>
</comment>
<feature type="region of interest" description="Disordered" evidence="11">
    <location>
        <begin position="1"/>
        <end position="21"/>
    </location>
</feature>
<feature type="binding site" evidence="9">
    <location>
        <position position="279"/>
    </location>
    <ligand>
        <name>substrate</name>
    </ligand>
</feature>
<feature type="binding site" evidence="9">
    <location>
        <begin position="171"/>
        <end position="174"/>
    </location>
    <ligand>
        <name>substrate</name>
    </ligand>
</feature>
<feature type="binding site" evidence="9">
    <location>
        <position position="345"/>
    </location>
    <ligand>
        <name>substrate</name>
    </ligand>
</feature>
<evidence type="ECO:0000256" key="11">
    <source>
        <dbReference type="SAM" id="MobiDB-lite"/>
    </source>
</evidence>
<feature type="binding site" evidence="10">
    <location>
        <position position="140"/>
    </location>
    <ligand>
        <name>NAD(+)</name>
        <dbReference type="ChEBI" id="CHEBI:57540"/>
    </ligand>
</feature>
<evidence type="ECO:0000256" key="7">
    <source>
        <dbReference type="PIRNR" id="PIRNR000124"/>
    </source>
</evidence>
<feature type="binding site" evidence="10">
    <location>
        <position position="48"/>
    </location>
    <ligand>
        <name>NAD(+)</name>
        <dbReference type="ChEBI" id="CHEBI:57540"/>
    </ligand>
</feature>
<reference evidence="13 14" key="1">
    <citation type="submission" date="2020-05" db="EMBL/GenBank/DDBJ databases">
        <title>MicrobeNet Type strains.</title>
        <authorList>
            <person name="Nicholson A.C."/>
        </authorList>
    </citation>
    <scope>NUCLEOTIDE SEQUENCE [LARGE SCALE GENOMIC DNA]</scope>
    <source>
        <strain evidence="13 14">JCM 14547</strain>
    </source>
</reference>
<accession>A0A849BMP3</accession>
<evidence type="ECO:0000256" key="1">
    <source>
        <dbReference type="ARBA" id="ARBA00004701"/>
    </source>
</evidence>
<evidence type="ECO:0000256" key="8">
    <source>
        <dbReference type="PIRSR" id="PIRSR500134-1"/>
    </source>
</evidence>
<dbReference type="SUPFAM" id="SSF48179">
    <property type="entry name" value="6-phosphogluconate dehydrogenase C-terminal domain-like"/>
    <property type="match status" value="1"/>
</dbReference>
<comment type="catalytic activity">
    <reaction evidence="6 7">
        <text>UDP-alpha-D-glucose + 2 NAD(+) + H2O = UDP-alpha-D-glucuronate + 2 NADH + 3 H(+)</text>
        <dbReference type="Rhea" id="RHEA:23596"/>
        <dbReference type="ChEBI" id="CHEBI:15377"/>
        <dbReference type="ChEBI" id="CHEBI:15378"/>
        <dbReference type="ChEBI" id="CHEBI:57540"/>
        <dbReference type="ChEBI" id="CHEBI:57945"/>
        <dbReference type="ChEBI" id="CHEBI:58052"/>
        <dbReference type="ChEBI" id="CHEBI:58885"/>
        <dbReference type="EC" id="1.1.1.22"/>
    </reaction>
</comment>
<evidence type="ECO:0000256" key="6">
    <source>
        <dbReference type="ARBA" id="ARBA00047473"/>
    </source>
</evidence>
<evidence type="ECO:0000256" key="2">
    <source>
        <dbReference type="ARBA" id="ARBA00006601"/>
    </source>
</evidence>
<dbReference type="InterPro" id="IPR017476">
    <property type="entry name" value="UDP-Glc/GDP-Man"/>
</dbReference>
<dbReference type="InterPro" id="IPR001732">
    <property type="entry name" value="UDP-Glc/GDP-Man_DH_N"/>
</dbReference>
<evidence type="ECO:0000256" key="4">
    <source>
        <dbReference type="ARBA" id="ARBA00023002"/>
    </source>
</evidence>
<dbReference type="SUPFAM" id="SSF51735">
    <property type="entry name" value="NAD(P)-binding Rossmann-fold domains"/>
    <property type="match status" value="1"/>
</dbReference>
<dbReference type="NCBIfam" id="TIGR03026">
    <property type="entry name" value="NDP-sugDHase"/>
    <property type="match status" value="1"/>
</dbReference>
<feature type="binding site" evidence="10">
    <location>
        <position position="285"/>
    </location>
    <ligand>
        <name>NAD(+)</name>
        <dbReference type="ChEBI" id="CHEBI:57540"/>
    </ligand>
</feature>
<name>A0A849BMP3_9ACTN</name>
<dbReference type="InterPro" id="IPR036291">
    <property type="entry name" value="NAD(P)-bd_dom_sf"/>
</dbReference>
<sequence>MTEQTAPSRGTDQTDQPRPRISVVGTGYLGATHAAAMAELGFDVVGVDVDPAKVEALSAGKVPFYEPGLPELLVRGVESGRLRFTTDLAEAAAFADVHFVCVGTPQRPGSNGADLRYVEAAFEGLAQHLTHDALLVGKSTVPVGTGARMAARVREVAPAGLRVELAWNPEFLREGKAVHDTLSPDRVVVGGASPWGDDLLRQVYARPLSEGTPFIATDLPTAELVKVSANAFLATKISFINAISQVCDKAGADVTVLSDALGHDVRIGRQFLNAGLGFGGGCLPKDIRALMHRAGELGAHSLVALMQDVDEINMWQRQRVIDMAVQACGGSVLNRRIGVLGAAFKPDTDDVRDSPALNVAAGLHLRGAQVVVYDPEAGETSRRMFPTLTYGTSTEEAVTDADVVLVLTEWPVFREADPAKLLGLTRPGATVIDARNCLPADTWRQAGWTYRGLGAAR</sequence>
<evidence type="ECO:0000256" key="9">
    <source>
        <dbReference type="PIRSR" id="PIRSR500134-2"/>
    </source>
</evidence>
<feature type="binding site" evidence="9">
    <location>
        <position position="226"/>
    </location>
    <ligand>
        <name>substrate</name>
    </ligand>
</feature>
<dbReference type="RefSeq" id="WP_171201743.1">
    <property type="nucleotide sequence ID" value="NZ_BAAANP010000021.1"/>
</dbReference>
<proteinExistence type="inferred from homology"/>
<dbReference type="PANTHER" id="PTHR43750:SF3">
    <property type="entry name" value="UDP-GLUCOSE 6-DEHYDROGENASE TUAD"/>
    <property type="match status" value="1"/>
</dbReference>
<dbReference type="InterPro" id="IPR028357">
    <property type="entry name" value="UDPglc_DH_bac"/>
</dbReference>
<dbReference type="InterPro" id="IPR036220">
    <property type="entry name" value="UDP-Glc/GDP-Man_DH_C_sf"/>
</dbReference>
<evidence type="ECO:0000256" key="5">
    <source>
        <dbReference type="ARBA" id="ARBA00023027"/>
    </source>
</evidence>
<evidence type="ECO:0000259" key="12">
    <source>
        <dbReference type="SMART" id="SM00984"/>
    </source>
</evidence>
<dbReference type="SUPFAM" id="SSF52413">
    <property type="entry name" value="UDP-glucose/GDP-mannose dehydrogenase C-terminal domain"/>
    <property type="match status" value="1"/>
</dbReference>
<dbReference type="InterPro" id="IPR014027">
    <property type="entry name" value="UDP-Glc/GDP-Man_DH_C"/>
</dbReference>
<dbReference type="EMBL" id="JABEMA010000011">
    <property type="protein sequence ID" value="NNH21884.1"/>
    <property type="molecule type" value="Genomic_DNA"/>
</dbReference>
<dbReference type="GO" id="GO:0003979">
    <property type="term" value="F:UDP-glucose 6-dehydrogenase activity"/>
    <property type="evidence" value="ECO:0007669"/>
    <property type="project" value="UniProtKB-EC"/>
</dbReference>
<feature type="binding site" evidence="10">
    <location>
        <position position="174"/>
    </location>
    <ligand>
        <name>NAD(+)</name>
        <dbReference type="ChEBI" id="CHEBI:57540"/>
    </ligand>
</feature>
<dbReference type="Gene3D" id="1.20.5.100">
    <property type="entry name" value="Cytochrome c1, transmembrane anchor, C-terminal"/>
    <property type="match status" value="1"/>
</dbReference>
<comment type="similarity">
    <text evidence="2 7">Belongs to the UDP-glucose/GDP-mannose dehydrogenase family.</text>
</comment>
<dbReference type="InterPro" id="IPR008927">
    <property type="entry name" value="6-PGluconate_DH-like_C_sf"/>
</dbReference>
<evidence type="ECO:0000256" key="10">
    <source>
        <dbReference type="PIRSR" id="PIRSR500134-3"/>
    </source>
</evidence>
<keyword evidence="14" id="KW-1185">Reference proteome</keyword>
<protein>
    <recommendedName>
        <fullName evidence="3 7">UDP-glucose 6-dehydrogenase</fullName>
        <ecNumber evidence="3 7">1.1.1.22</ecNumber>
    </recommendedName>
</protein>
<dbReference type="InterPro" id="IPR014026">
    <property type="entry name" value="UDP-Glc/GDP-Man_DH_dimer"/>
</dbReference>
<dbReference type="PANTHER" id="PTHR43750">
    <property type="entry name" value="UDP-GLUCOSE 6-DEHYDROGENASE TUAD"/>
    <property type="match status" value="1"/>
</dbReference>
<dbReference type="PIRSF" id="PIRSF000124">
    <property type="entry name" value="UDPglc_GDPman_dh"/>
    <property type="match status" value="1"/>
</dbReference>
<dbReference type="EC" id="1.1.1.22" evidence="3 7"/>
<feature type="binding site" evidence="9">
    <location>
        <begin position="271"/>
        <end position="275"/>
    </location>
    <ligand>
        <name>substrate</name>
    </ligand>
</feature>
<dbReference type="UniPathway" id="UPA00038">
    <property type="reaction ID" value="UER00491"/>
</dbReference>
<feature type="binding site" evidence="10">
    <location>
        <position position="53"/>
    </location>
    <ligand>
        <name>NAD(+)</name>
        <dbReference type="ChEBI" id="CHEBI:57540"/>
    </ligand>
</feature>
<dbReference type="GO" id="GO:0006065">
    <property type="term" value="P:UDP-glucuronate biosynthetic process"/>
    <property type="evidence" value="ECO:0007669"/>
    <property type="project" value="UniProtKB-UniPathway"/>
</dbReference>
<feature type="compositionally biased region" description="Polar residues" evidence="11">
    <location>
        <begin position="1"/>
        <end position="16"/>
    </location>
</feature>
<evidence type="ECO:0000313" key="13">
    <source>
        <dbReference type="EMBL" id="NNH21884.1"/>
    </source>
</evidence>
<feature type="active site" description="Nucleophile" evidence="8">
    <location>
        <position position="282"/>
    </location>
</feature>
<dbReference type="Proteomes" id="UP000555552">
    <property type="component" value="Unassembled WGS sequence"/>
</dbReference>
<dbReference type="Gene3D" id="3.40.50.720">
    <property type="entry name" value="NAD(P)-binding Rossmann-like Domain"/>
    <property type="match status" value="2"/>
</dbReference>
<feature type="binding site" evidence="10">
    <location>
        <position position="352"/>
    </location>
    <ligand>
        <name>NAD(+)</name>
        <dbReference type="ChEBI" id="CHEBI:57540"/>
    </ligand>
</feature>
<organism evidence="13 14">
    <name type="scientific">Pseudokineococcus marinus</name>
    <dbReference type="NCBI Taxonomy" id="351215"/>
    <lineage>
        <taxon>Bacteria</taxon>
        <taxon>Bacillati</taxon>
        <taxon>Actinomycetota</taxon>
        <taxon>Actinomycetes</taxon>
        <taxon>Kineosporiales</taxon>
        <taxon>Kineosporiaceae</taxon>
        <taxon>Pseudokineococcus</taxon>
    </lineage>
</organism>
<dbReference type="Pfam" id="PF00984">
    <property type="entry name" value="UDPG_MGDP_dh"/>
    <property type="match status" value="1"/>
</dbReference>
<comment type="caution">
    <text evidence="13">The sequence shown here is derived from an EMBL/GenBank/DDBJ whole genome shotgun (WGS) entry which is preliminary data.</text>
</comment>
<dbReference type="GO" id="GO:0051287">
    <property type="term" value="F:NAD binding"/>
    <property type="evidence" value="ECO:0007669"/>
    <property type="project" value="InterPro"/>
</dbReference>
<feature type="binding site" evidence="10">
    <location>
        <position position="104"/>
    </location>
    <ligand>
        <name>NAD(+)</name>
        <dbReference type="ChEBI" id="CHEBI:57540"/>
    </ligand>
</feature>
<dbReference type="PIRSF" id="PIRSF500134">
    <property type="entry name" value="UDPglc_DH_bac"/>
    <property type="match status" value="1"/>
</dbReference>
<dbReference type="Pfam" id="PF03720">
    <property type="entry name" value="UDPG_MGDP_dh_C"/>
    <property type="match status" value="1"/>
</dbReference>
<dbReference type="GO" id="GO:0000271">
    <property type="term" value="P:polysaccharide biosynthetic process"/>
    <property type="evidence" value="ECO:0007669"/>
    <property type="project" value="InterPro"/>
</dbReference>
<evidence type="ECO:0000313" key="14">
    <source>
        <dbReference type="Proteomes" id="UP000555552"/>
    </source>
</evidence>
<dbReference type="AlphaFoldDB" id="A0A849BMP3"/>
<dbReference type="SMART" id="SM00984">
    <property type="entry name" value="UDPG_MGDP_dh_C"/>
    <property type="match status" value="1"/>
</dbReference>
<gene>
    <name evidence="13" type="ORF">HLB09_02040</name>
</gene>